<feature type="transmembrane region" description="Helical" evidence="2">
    <location>
        <begin position="12"/>
        <end position="35"/>
    </location>
</feature>
<sequence>MESTFDQLLSYAIIDSAYFVTYLAVATFVFVKTRFSLDQFSKKTMILLAASLGRNISYFILYILFLVKVAVWLSAAIYWNNIKDGNTFTEMIRFAPDFYIVFQFTKDFKFFKNIRYKNLKLKNKSWTLKDKMQFYEQNMRCKPIKKKRQILVKKDKSEYSGESQLLERKNYDTEEIQHILEQTFTTGQKSLIKDKSFNQTSSQQSNLMSSGEKSLMKQSENESDENQYSQLKKYKSRERIKKNIEKASQISMVSDGSFINPIGTVITSKQQANTTADRQFLHSVESDSDEDNDGINNCSDQFSLFLSNFDKSRAMVIKNLLNWNYLTKRFVLQNYRDFIAVSLITSFATSKLFAHFSKSADNYYILQRVYTHDETDINFKNPLNKTDQAVRREKLFAFRQHVLENRAKKEREQEQRNSINFKQDDARCLQSFKWEKSLSMIGRIRTGVIKAR</sequence>
<protein>
    <submittedName>
        <fullName evidence="3">Uncharacterized protein</fullName>
    </submittedName>
</protein>
<reference evidence="3 4" key="1">
    <citation type="submission" date="2014-06" db="EMBL/GenBank/DDBJ databases">
        <authorList>
            <person name="Swart Estienne"/>
        </authorList>
    </citation>
    <scope>NUCLEOTIDE SEQUENCE [LARGE SCALE GENOMIC DNA]</scope>
    <source>
        <strain evidence="3 4">130c</strain>
    </source>
</reference>
<evidence type="ECO:0000256" key="1">
    <source>
        <dbReference type="SAM" id="MobiDB-lite"/>
    </source>
</evidence>
<keyword evidence="2" id="KW-1133">Transmembrane helix</keyword>
<name>A0A078B0Z5_STYLE</name>
<keyword evidence="2" id="KW-0812">Transmembrane</keyword>
<feature type="transmembrane region" description="Helical" evidence="2">
    <location>
        <begin position="56"/>
        <end position="79"/>
    </location>
</feature>
<evidence type="ECO:0000313" key="3">
    <source>
        <dbReference type="EMBL" id="CDW88001.1"/>
    </source>
</evidence>
<evidence type="ECO:0000256" key="2">
    <source>
        <dbReference type="SAM" id="Phobius"/>
    </source>
</evidence>
<keyword evidence="4" id="KW-1185">Reference proteome</keyword>
<accession>A0A078B0Z5</accession>
<proteinExistence type="predicted"/>
<feature type="region of interest" description="Disordered" evidence="1">
    <location>
        <begin position="197"/>
        <end position="234"/>
    </location>
</feature>
<dbReference type="EMBL" id="CCKQ01016122">
    <property type="protein sequence ID" value="CDW88001.1"/>
    <property type="molecule type" value="Genomic_DNA"/>
</dbReference>
<evidence type="ECO:0000313" key="4">
    <source>
        <dbReference type="Proteomes" id="UP000039865"/>
    </source>
</evidence>
<gene>
    <name evidence="3" type="primary">Contig7217.g7732</name>
    <name evidence="3" type="ORF">STYLEM_17116</name>
</gene>
<dbReference type="Proteomes" id="UP000039865">
    <property type="component" value="Unassembled WGS sequence"/>
</dbReference>
<organism evidence="3 4">
    <name type="scientific">Stylonychia lemnae</name>
    <name type="common">Ciliate</name>
    <dbReference type="NCBI Taxonomy" id="5949"/>
    <lineage>
        <taxon>Eukaryota</taxon>
        <taxon>Sar</taxon>
        <taxon>Alveolata</taxon>
        <taxon>Ciliophora</taxon>
        <taxon>Intramacronucleata</taxon>
        <taxon>Spirotrichea</taxon>
        <taxon>Stichotrichia</taxon>
        <taxon>Sporadotrichida</taxon>
        <taxon>Oxytrichidae</taxon>
        <taxon>Stylonychinae</taxon>
        <taxon>Stylonychia</taxon>
    </lineage>
</organism>
<keyword evidence="2" id="KW-0472">Membrane</keyword>
<feature type="compositionally biased region" description="Polar residues" evidence="1">
    <location>
        <begin position="197"/>
        <end position="218"/>
    </location>
</feature>
<dbReference type="InParanoid" id="A0A078B0Z5"/>
<dbReference type="AlphaFoldDB" id="A0A078B0Z5"/>